<keyword evidence="1" id="KW-0812">Transmembrane</keyword>
<keyword evidence="1" id="KW-0472">Membrane</keyword>
<keyword evidence="1" id="KW-1133">Transmembrane helix</keyword>
<accession>A0A1I0VE88</accession>
<proteinExistence type="predicted"/>
<evidence type="ECO:0000313" key="2">
    <source>
        <dbReference type="EMBL" id="SFA74592.1"/>
    </source>
</evidence>
<evidence type="ECO:0000256" key="1">
    <source>
        <dbReference type="SAM" id="Phobius"/>
    </source>
</evidence>
<dbReference type="EMBL" id="FOJX01000001">
    <property type="protein sequence ID" value="SFA74592.1"/>
    <property type="molecule type" value="Genomic_DNA"/>
</dbReference>
<sequence>MPLFMLWRKAMSQSTEGLFLLFLLTSVWINSMHNNALTYSWLDVLLAIFMALQIRRYYYRHKQIYLCVYHNKVQQINRYLATPEYFKDSKIQEIIQLANKAIAQGHLSGLAASLASISYSRLDGVAAKMIKSGARKWYYLDTFILLSIVLYAITTIWLIAKDLLG</sequence>
<organism evidence="2 3">
    <name type="scientific">Selenomonas ruminantium</name>
    <dbReference type="NCBI Taxonomy" id="971"/>
    <lineage>
        <taxon>Bacteria</taxon>
        <taxon>Bacillati</taxon>
        <taxon>Bacillota</taxon>
        <taxon>Negativicutes</taxon>
        <taxon>Selenomonadales</taxon>
        <taxon>Selenomonadaceae</taxon>
        <taxon>Selenomonas</taxon>
    </lineage>
</organism>
<feature type="transmembrane region" description="Helical" evidence="1">
    <location>
        <begin position="138"/>
        <end position="160"/>
    </location>
</feature>
<reference evidence="2 3" key="1">
    <citation type="submission" date="2016-10" db="EMBL/GenBank/DDBJ databases">
        <authorList>
            <person name="de Groot N.N."/>
        </authorList>
    </citation>
    <scope>NUCLEOTIDE SEQUENCE [LARGE SCALE GENOMIC DNA]</scope>
    <source>
        <strain evidence="2 3">L14</strain>
    </source>
</reference>
<evidence type="ECO:0000313" key="3">
    <source>
        <dbReference type="Proteomes" id="UP000183843"/>
    </source>
</evidence>
<name>A0A1I0VE88_SELRU</name>
<protein>
    <submittedName>
        <fullName evidence="2">Uncharacterized protein</fullName>
    </submittedName>
</protein>
<dbReference type="Proteomes" id="UP000183843">
    <property type="component" value="Unassembled WGS sequence"/>
</dbReference>
<dbReference type="AlphaFoldDB" id="A0A1I0VE88"/>
<feature type="transmembrane region" description="Helical" evidence="1">
    <location>
        <begin position="39"/>
        <end position="58"/>
    </location>
</feature>
<gene>
    <name evidence="2" type="ORF">SAMN05216587_101530</name>
</gene>